<dbReference type="InterPro" id="IPR007182">
    <property type="entry name" value="MnhB"/>
</dbReference>
<keyword evidence="5 7" id="KW-1133">Transmembrane helix</keyword>
<dbReference type="RefSeq" id="WP_148063759.1">
    <property type="nucleotide sequence ID" value="NZ_VRYZ01000003.1"/>
</dbReference>
<keyword evidence="3" id="KW-1003">Cell membrane</keyword>
<reference evidence="11 12" key="1">
    <citation type="submission" date="2019-08" db="EMBL/GenBank/DDBJ databases">
        <title>Parahaliea maris sp. nov., isolated from the surface seawater.</title>
        <authorList>
            <person name="Liu Y."/>
        </authorList>
    </citation>
    <scope>NUCLEOTIDE SEQUENCE [LARGE SCALE GENOMIC DNA]</scope>
    <source>
        <strain evidence="11 12">S2-26</strain>
    </source>
</reference>
<dbReference type="Pfam" id="PF20501">
    <property type="entry name" value="MbhE"/>
    <property type="match status" value="1"/>
</dbReference>
<feature type="transmembrane region" description="Helical" evidence="7">
    <location>
        <begin position="193"/>
        <end position="213"/>
    </location>
</feature>
<protein>
    <submittedName>
        <fullName evidence="11">Na(+)/H(+) antiporter subunit B</fullName>
    </submittedName>
</protein>
<dbReference type="OrthoDB" id="2085045at2"/>
<comment type="similarity">
    <text evidence="2">Belongs to the CPA3 antiporters (TC 2.A.63) subunit B family.</text>
</comment>
<dbReference type="PANTHER" id="PTHR33932:SF4">
    <property type="entry name" value="NA(+)_H(+) ANTIPORTER SUBUNIT B"/>
    <property type="match status" value="1"/>
</dbReference>
<evidence type="ECO:0000256" key="5">
    <source>
        <dbReference type="ARBA" id="ARBA00022989"/>
    </source>
</evidence>
<dbReference type="InterPro" id="IPR050622">
    <property type="entry name" value="CPA3_antiporter_subunitB"/>
</dbReference>
<evidence type="ECO:0000313" key="12">
    <source>
        <dbReference type="Proteomes" id="UP000321933"/>
    </source>
</evidence>
<feature type="transmembrane region" description="Helical" evidence="7">
    <location>
        <begin position="297"/>
        <end position="321"/>
    </location>
</feature>
<accession>A0A5C8ZV24</accession>
<evidence type="ECO:0000259" key="8">
    <source>
        <dbReference type="Pfam" id="PF04039"/>
    </source>
</evidence>
<dbReference type="PANTHER" id="PTHR33932">
    <property type="entry name" value="NA(+)/H(+) ANTIPORTER SUBUNIT B"/>
    <property type="match status" value="1"/>
</dbReference>
<keyword evidence="6 7" id="KW-0472">Membrane</keyword>
<organism evidence="11 12">
    <name type="scientific">Parahaliea aestuarii</name>
    <dbReference type="NCBI Taxonomy" id="1852021"/>
    <lineage>
        <taxon>Bacteria</taxon>
        <taxon>Pseudomonadati</taxon>
        <taxon>Pseudomonadota</taxon>
        <taxon>Gammaproteobacteria</taxon>
        <taxon>Cellvibrionales</taxon>
        <taxon>Halieaceae</taxon>
        <taxon>Parahaliea</taxon>
    </lineage>
</organism>
<dbReference type="InterPro" id="IPR025383">
    <property type="entry name" value="MrpA_C/MbhD"/>
</dbReference>
<proteinExistence type="inferred from homology"/>
<evidence type="ECO:0000313" key="11">
    <source>
        <dbReference type="EMBL" id="TXS92385.1"/>
    </source>
</evidence>
<dbReference type="Pfam" id="PF13244">
    <property type="entry name" value="MbhD"/>
    <property type="match status" value="1"/>
</dbReference>
<dbReference type="Proteomes" id="UP000321933">
    <property type="component" value="Unassembled WGS sequence"/>
</dbReference>
<comment type="caution">
    <text evidence="11">The sequence shown here is derived from an EMBL/GenBank/DDBJ whole genome shotgun (WGS) entry which is preliminary data.</text>
</comment>
<feature type="domain" description="Na+/H+ antiporter MnhB subunit-related protein" evidence="8">
    <location>
        <begin position="194"/>
        <end position="315"/>
    </location>
</feature>
<evidence type="ECO:0000256" key="7">
    <source>
        <dbReference type="SAM" id="Phobius"/>
    </source>
</evidence>
<feature type="transmembrane region" description="Helical" evidence="7">
    <location>
        <begin position="57"/>
        <end position="76"/>
    </location>
</feature>
<dbReference type="Pfam" id="PF04039">
    <property type="entry name" value="MnhB"/>
    <property type="match status" value="1"/>
</dbReference>
<dbReference type="GO" id="GO:0005886">
    <property type="term" value="C:plasma membrane"/>
    <property type="evidence" value="ECO:0007669"/>
    <property type="project" value="UniProtKB-SubCell"/>
</dbReference>
<feature type="domain" description="MrpA C-terminal/MbhE" evidence="10">
    <location>
        <begin position="117"/>
        <end position="170"/>
    </location>
</feature>
<dbReference type="NCBIfam" id="NF009161">
    <property type="entry name" value="PRK12507.1"/>
    <property type="match status" value="1"/>
</dbReference>
<evidence type="ECO:0000259" key="9">
    <source>
        <dbReference type="Pfam" id="PF13244"/>
    </source>
</evidence>
<dbReference type="EMBL" id="VRYZ01000003">
    <property type="protein sequence ID" value="TXS92385.1"/>
    <property type="molecule type" value="Genomic_DNA"/>
</dbReference>
<evidence type="ECO:0000256" key="6">
    <source>
        <dbReference type="ARBA" id="ARBA00023136"/>
    </source>
</evidence>
<evidence type="ECO:0000259" key="10">
    <source>
        <dbReference type="Pfam" id="PF20501"/>
    </source>
</evidence>
<feature type="transmembrane region" description="Helical" evidence="7">
    <location>
        <begin position="225"/>
        <end position="244"/>
    </location>
</feature>
<dbReference type="NCBIfam" id="NF009159">
    <property type="entry name" value="PRK12504.1"/>
    <property type="match status" value="1"/>
</dbReference>
<sequence length="330" mass="34660">MELLVNIVLLILLVATAGALVVVRGLLASTMLTSVYGLLCASFFVTMDAVDVAFTEAAVGAGVSPLLLLLTVAAIGRGEPRPVGALPVLAIVLVPVTAALLIIGTLDMPPFGSPDAPAHTHVAPRYLQLSGEEIGIPNVVTSVLASYRAFDTLGEVLVIFTAGVAVLLILATPGQRGSARPRYVPDNHRDPHTILQIVSRILIPFILLFALYVQFHGEYGPGGGFQAGVIFASAIILYGLLYGLPTVCRVVRPAVVEWLSAVGVLIFGITGVFAMLSGRPFLDYSVFADDPVTAQHIGILVVELGVGITVASVITVIYYAFANQFETAES</sequence>
<feature type="transmembrane region" description="Helical" evidence="7">
    <location>
        <begin position="83"/>
        <end position="106"/>
    </location>
</feature>
<comment type="subcellular location">
    <subcellularLocation>
        <location evidence="1">Cell membrane</location>
        <topology evidence="1">Multi-pass membrane protein</topology>
    </subcellularLocation>
</comment>
<evidence type="ECO:0000256" key="2">
    <source>
        <dbReference type="ARBA" id="ARBA00009425"/>
    </source>
</evidence>
<dbReference type="NCBIfam" id="NF009162">
    <property type="entry name" value="PRK12508.1"/>
    <property type="match status" value="1"/>
</dbReference>
<feature type="transmembrane region" description="Helical" evidence="7">
    <location>
        <begin position="256"/>
        <end position="277"/>
    </location>
</feature>
<gene>
    <name evidence="11" type="ORF">FVW59_08155</name>
</gene>
<evidence type="ECO:0000256" key="3">
    <source>
        <dbReference type="ARBA" id="ARBA00022475"/>
    </source>
</evidence>
<evidence type="ECO:0000256" key="1">
    <source>
        <dbReference type="ARBA" id="ARBA00004651"/>
    </source>
</evidence>
<dbReference type="AlphaFoldDB" id="A0A5C8ZV24"/>
<keyword evidence="4 7" id="KW-0812">Transmembrane</keyword>
<keyword evidence="12" id="KW-1185">Reference proteome</keyword>
<feature type="domain" description="MrpA C-terminal/MbhD" evidence="9">
    <location>
        <begin position="11"/>
        <end position="75"/>
    </location>
</feature>
<dbReference type="InterPro" id="IPR046806">
    <property type="entry name" value="MrpA_C/MbhE"/>
</dbReference>
<evidence type="ECO:0000256" key="4">
    <source>
        <dbReference type="ARBA" id="ARBA00022692"/>
    </source>
</evidence>
<feature type="transmembrane region" description="Helical" evidence="7">
    <location>
        <begin position="152"/>
        <end position="172"/>
    </location>
</feature>
<name>A0A5C8ZV24_9GAMM</name>